<keyword evidence="5" id="KW-0997">Cell inner membrane</keyword>
<evidence type="ECO:0000256" key="11">
    <source>
        <dbReference type="SAM" id="Phobius"/>
    </source>
</evidence>
<keyword evidence="3" id="KW-1003">Cell membrane</keyword>
<dbReference type="InterPro" id="IPR022346">
    <property type="entry name" value="T2SS_GspH"/>
</dbReference>
<evidence type="ECO:0000313" key="14">
    <source>
        <dbReference type="Proteomes" id="UP000652074"/>
    </source>
</evidence>
<comment type="similarity">
    <text evidence="9">Belongs to the GSP H family.</text>
</comment>
<keyword evidence="14" id="KW-1185">Reference proteome</keyword>
<dbReference type="EMBL" id="WTVR01000017">
    <property type="protein sequence ID" value="NMF88921.1"/>
    <property type="molecule type" value="Genomic_DNA"/>
</dbReference>
<evidence type="ECO:0000256" key="2">
    <source>
        <dbReference type="ARBA" id="ARBA00021549"/>
    </source>
</evidence>
<dbReference type="InterPro" id="IPR045584">
    <property type="entry name" value="Pilin-like"/>
</dbReference>
<evidence type="ECO:0000313" key="13">
    <source>
        <dbReference type="EMBL" id="NMF88921.1"/>
    </source>
</evidence>
<dbReference type="Pfam" id="PF12019">
    <property type="entry name" value="GspH"/>
    <property type="match status" value="1"/>
</dbReference>
<dbReference type="InterPro" id="IPR012902">
    <property type="entry name" value="N_methyl_site"/>
</dbReference>
<evidence type="ECO:0000256" key="7">
    <source>
        <dbReference type="ARBA" id="ARBA00022989"/>
    </source>
</evidence>
<protein>
    <recommendedName>
        <fullName evidence="2">Type II secretion system protein H</fullName>
    </recommendedName>
    <alternativeName>
        <fullName evidence="10">General secretion pathway protein H</fullName>
    </alternativeName>
</protein>
<keyword evidence="4" id="KW-0488">Methylation</keyword>
<gene>
    <name evidence="13" type="ORF">GPA26_10605</name>
</gene>
<dbReference type="NCBIfam" id="TIGR02532">
    <property type="entry name" value="IV_pilin_GFxxxE"/>
    <property type="match status" value="1"/>
</dbReference>
<evidence type="ECO:0000259" key="12">
    <source>
        <dbReference type="Pfam" id="PF12019"/>
    </source>
</evidence>
<keyword evidence="7 11" id="KW-1133">Transmembrane helix</keyword>
<dbReference type="Gene3D" id="3.55.40.10">
    <property type="entry name" value="minor pseudopilin epsh domain"/>
    <property type="match status" value="1"/>
</dbReference>
<evidence type="ECO:0000256" key="3">
    <source>
        <dbReference type="ARBA" id="ARBA00022475"/>
    </source>
</evidence>
<name>A0ABX1MQD9_9RHOO</name>
<feature type="transmembrane region" description="Helical" evidence="11">
    <location>
        <begin position="56"/>
        <end position="80"/>
    </location>
</feature>
<evidence type="ECO:0000256" key="1">
    <source>
        <dbReference type="ARBA" id="ARBA00004377"/>
    </source>
</evidence>
<comment type="caution">
    <text evidence="13">The sequence shown here is derived from an EMBL/GenBank/DDBJ whole genome shotgun (WGS) entry which is preliminary data.</text>
</comment>
<evidence type="ECO:0000256" key="8">
    <source>
        <dbReference type="ARBA" id="ARBA00023136"/>
    </source>
</evidence>
<accession>A0ABX1MQD9</accession>
<comment type="subcellular location">
    <subcellularLocation>
        <location evidence="1">Cell inner membrane</location>
        <topology evidence="1">Single-pass membrane protein</topology>
    </subcellularLocation>
</comment>
<feature type="domain" description="General secretion pathway GspH" evidence="12">
    <location>
        <begin position="92"/>
        <end position="213"/>
    </location>
</feature>
<organism evidence="13 14">
    <name type="scientific">Aromatoleum petrolei</name>
    <dbReference type="NCBI Taxonomy" id="76116"/>
    <lineage>
        <taxon>Bacteria</taxon>
        <taxon>Pseudomonadati</taxon>
        <taxon>Pseudomonadota</taxon>
        <taxon>Betaproteobacteria</taxon>
        <taxon>Rhodocyclales</taxon>
        <taxon>Rhodocyclaceae</taxon>
        <taxon>Aromatoleum</taxon>
    </lineage>
</organism>
<keyword evidence="8 11" id="KW-0472">Membrane</keyword>
<evidence type="ECO:0000256" key="9">
    <source>
        <dbReference type="ARBA" id="ARBA00025772"/>
    </source>
</evidence>
<evidence type="ECO:0000256" key="6">
    <source>
        <dbReference type="ARBA" id="ARBA00022692"/>
    </source>
</evidence>
<keyword evidence="6 11" id="KW-0812">Transmembrane</keyword>
<sequence>MKMLLSFIQITIESSPVPCREGAVGLDAGINVGRGKRQRVEQNTSLRRRRASSRGYSLVELAAVVAIAGVVSAIAVPSFARLLTDARVGEASSDLFSAVIQTRSEALKRRHRIILCPSDDTQDCSGTADWNPGWIMFEDANDNGRRETEEPLLRTGEARDSRIRIWGDASVGRYVSYVATGRTQQLATSAWQAGTLTVCSEGIARKIIINRVGRPRLAHAIC</sequence>
<dbReference type="PROSITE" id="PS00409">
    <property type="entry name" value="PROKAR_NTER_METHYL"/>
    <property type="match status" value="1"/>
</dbReference>
<dbReference type="Proteomes" id="UP000652074">
    <property type="component" value="Unassembled WGS sequence"/>
</dbReference>
<reference evidence="13 14" key="1">
    <citation type="submission" date="2019-12" db="EMBL/GenBank/DDBJ databases">
        <title>Comparative genomics gives insights into the taxonomy of the Azoarcus-Aromatoleum group and reveals separate origins of nif in the plant-associated Azoarcus and non-plant-associated Aromatoleum sub-groups.</title>
        <authorList>
            <person name="Lafos M."/>
            <person name="Maluk M."/>
            <person name="Batista M."/>
            <person name="Junghare M."/>
            <person name="Carmona M."/>
            <person name="Faoro H."/>
            <person name="Cruz L.M."/>
            <person name="Battistoni F."/>
            <person name="De Souza E."/>
            <person name="Pedrosa F."/>
            <person name="Chen W.-M."/>
            <person name="Poole P.S."/>
            <person name="Dixon R.A."/>
            <person name="James E.K."/>
        </authorList>
    </citation>
    <scope>NUCLEOTIDE SEQUENCE [LARGE SCALE GENOMIC DNA]</scope>
    <source>
        <strain evidence="13 14">ToN1</strain>
    </source>
</reference>
<evidence type="ECO:0000256" key="4">
    <source>
        <dbReference type="ARBA" id="ARBA00022481"/>
    </source>
</evidence>
<evidence type="ECO:0000256" key="5">
    <source>
        <dbReference type="ARBA" id="ARBA00022519"/>
    </source>
</evidence>
<evidence type="ECO:0000256" key="10">
    <source>
        <dbReference type="ARBA" id="ARBA00030775"/>
    </source>
</evidence>
<proteinExistence type="inferred from homology"/>
<dbReference type="SUPFAM" id="SSF54523">
    <property type="entry name" value="Pili subunits"/>
    <property type="match status" value="1"/>
</dbReference>